<keyword evidence="1" id="KW-1133">Transmembrane helix</keyword>
<name>A0A4R5W277_9BURK</name>
<dbReference type="InterPro" id="IPR002656">
    <property type="entry name" value="Acyl_transf_3_dom"/>
</dbReference>
<sequence>MAQVPKRFQRGAIVQSSIQVASRSSSSSTLSSQDSSTRVEALTFFRFIAAVIVVVFHYGQAAGLSAVLTSGPQMVTFFFVLSGFVMGISYYHKKEVVAKTYWWARVSRIMPVYLLALFLTIVFLYLQREKVDIIAAGLDIVLLQSWLTPYPIKLNSPGWSLSAEMFFYFSFPFILKAISQNKVSTSRLFIISIIIWLATQIVLSVALTMGYYTGFPSTSHDLIFYFPPSHFCSFLLGVSGGVWFIRNHTKISAKFSVAVLPISIGLLWFLLTYPYLIERYVGFKLAFSSSFLSPFFLIFIIALSVVKHNSINLLKARPLILLGEASYSIYILQLPIHQFYYRYFDGLRNNYPVVDFYCYLILLITLSICLFVFFEKRANIFLRYSLPDKFKGAKFWPAHLTKFGRK</sequence>
<evidence type="ECO:0000256" key="1">
    <source>
        <dbReference type="SAM" id="Phobius"/>
    </source>
</evidence>
<feature type="transmembrane region" description="Helical" evidence="1">
    <location>
        <begin position="283"/>
        <end position="306"/>
    </location>
</feature>
<dbReference type="EMBL" id="SMYL01000003">
    <property type="protein sequence ID" value="TDK66526.1"/>
    <property type="molecule type" value="Genomic_DNA"/>
</dbReference>
<feature type="transmembrane region" description="Helical" evidence="1">
    <location>
        <begin position="44"/>
        <end position="67"/>
    </location>
</feature>
<evidence type="ECO:0000313" key="3">
    <source>
        <dbReference type="EMBL" id="TDK66526.1"/>
    </source>
</evidence>
<keyword evidence="3" id="KW-0808">Transferase</keyword>
<feature type="domain" description="Acyltransferase 3" evidence="2">
    <location>
        <begin position="41"/>
        <end position="371"/>
    </location>
</feature>
<reference evidence="3 4" key="1">
    <citation type="submission" date="2019-03" db="EMBL/GenBank/DDBJ databases">
        <title>Sapientia aquatica gen. nov., sp. nov., isolated from a crater lake.</title>
        <authorList>
            <person name="Felfoldi T."/>
            <person name="Szabo A."/>
            <person name="Toth E."/>
            <person name="Schumann P."/>
            <person name="Keki Z."/>
            <person name="Marialigeti K."/>
            <person name="Mathe I."/>
        </authorList>
    </citation>
    <scope>NUCLEOTIDE SEQUENCE [LARGE SCALE GENOMIC DNA]</scope>
    <source>
        <strain evidence="3 4">SA-152</strain>
    </source>
</reference>
<dbReference type="Proteomes" id="UP000294829">
    <property type="component" value="Unassembled WGS sequence"/>
</dbReference>
<feature type="transmembrane region" description="Helical" evidence="1">
    <location>
        <begin position="103"/>
        <end position="126"/>
    </location>
</feature>
<keyword evidence="1" id="KW-0812">Transmembrane</keyword>
<dbReference type="OrthoDB" id="9814807at2"/>
<dbReference type="GO" id="GO:0016020">
    <property type="term" value="C:membrane"/>
    <property type="evidence" value="ECO:0007669"/>
    <property type="project" value="TreeGrafter"/>
</dbReference>
<dbReference type="Pfam" id="PF01757">
    <property type="entry name" value="Acyl_transf_3"/>
    <property type="match status" value="1"/>
</dbReference>
<keyword evidence="4" id="KW-1185">Reference proteome</keyword>
<evidence type="ECO:0000259" key="2">
    <source>
        <dbReference type="Pfam" id="PF01757"/>
    </source>
</evidence>
<dbReference type="PANTHER" id="PTHR23028">
    <property type="entry name" value="ACETYLTRANSFERASE"/>
    <property type="match status" value="1"/>
</dbReference>
<feature type="transmembrane region" description="Helical" evidence="1">
    <location>
        <begin position="158"/>
        <end position="175"/>
    </location>
</feature>
<dbReference type="GO" id="GO:0009103">
    <property type="term" value="P:lipopolysaccharide biosynthetic process"/>
    <property type="evidence" value="ECO:0007669"/>
    <property type="project" value="TreeGrafter"/>
</dbReference>
<evidence type="ECO:0000313" key="4">
    <source>
        <dbReference type="Proteomes" id="UP000294829"/>
    </source>
</evidence>
<dbReference type="InterPro" id="IPR050879">
    <property type="entry name" value="Acyltransferase_3"/>
</dbReference>
<comment type="caution">
    <text evidence="3">The sequence shown here is derived from an EMBL/GenBank/DDBJ whole genome shotgun (WGS) entry which is preliminary data.</text>
</comment>
<feature type="transmembrane region" description="Helical" evidence="1">
    <location>
        <begin position="74"/>
        <end position="91"/>
    </location>
</feature>
<feature type="transmembrane region" description="Helical" evidence="1">
    <location>
        <begin position="318"/>
        <end position="336"/>
    </location>
</feature>
<feature type="transmembrane region" description="Helical" evidence="1">
    <location>
        <begin position="257"/>
        <end position="277"/>
    </location>
</feature>
<dbReference type="AlphaFoldDB" id="A0A4R5W277"/>
<keyword evidence="3" id="KW-0012">Acyltransferase</keyword>
<dbReference type="PANTHER" id="PTHR23028:SF53">
    <property type="entry name" value="ACYL_TRANSF_3 DOMAIN-CONTAINING PROTEIN"/>
    <property type="match status" value="1"/>
</dbReference>
<feature type="transmembrane region" description="Helical" evidence="1">
    <location>
        <begin position="356"/>
        <end position="374"/>
    </location>
</feature>
<keyword evidence="1" id="KW-0472">Membrane</keyword>
<gene>
    <name evidence="3" type="ORF">E2I14_08655</name>
</gene>
<feature type="transmembrane region" description="Helical" evidence="1">
    <location>
        <begin position="224"/>
        <end position="245"/>
    </location>
</feature>
<organism evidence="3 4">
    <name type="scientific">Sapientia aquatica</name>
    <dbReference type="NCBI Taxonomy" id="1549640"/>
    <lineage>
        <taxon>Bacteria</taxon>
        <taxon>Pseudomonadati</taxon>
        <taxon>Pseudomonadota</taxon>
        <taxon>Betaproteobacteria</taxon>
        <taxon>Burkholderiales</taxon>
        <taxon>Oxalobacteraceae</taxon>
        <taxon>Sapientia</taxon>
    </lineage>
</organism>
<protein>
    <submittedName>
        <fullName evidence="3">Acyltransferase</fullName>
    </submittedName>
</protein>
<proteinExistence type="predicted"/>
<feature type="transmembrane region" description="Helical" evidence="1">
    <location>
        <begin position="187"/>
        <end position="212"/>
    </location>
</feature>
<dbReference type="GO" id="GO:0016747">
    <property type="term" value="F:acyltransferase activity, transferring groups other than amino-acyl groups"/>
    <property type="evidence" value="ECO:0007669"/>
    <property type="project" value="InterPro"/>
</dbReference>
<accession>A0A4R5W277</accession>